<evidence type="ECO:0000313" key="4">
    <source>
        <dbReference type="Proteomes" id="UP000199643"/>
    </source>
</evidence>
<dbReference type="EMBL" id="FNCH01000001">
    <property type="protein sequence ID" value="SDF74334.1"/>
    <property type="molecule type" value="Genomic_DNA"/>
</dbReference>
<protein>
    <recommendedName>
        <fullName evidence="5">LTXXQ motif family protein</fullName>
    </recommendedName>
</protein>
<dbReference type="OrthoDB" id="1448514at2"/>
<sequence length="150" mass="16726">MKKVILTVAIAVMGLTAAFAQDSTKHARRAMPKMTAEQRAEKVTSRLQKQLSLTTDQKSKIYAIELENAKKMEAWRSADKGDMKGKMKERKAAMDEQKTKIDAVLTADQKTKMDAFRAEAKERGEKMRKGMGDRGRKDKAPVVSNPPAQG</sequence>
<feature type="chain" id="PRO_5011764056" description="LTXXQ motif family protein" evidence="2">
    <location>
        <begin position="21"/>
        <end position="150"/>
    </location>
</feature>
<accession>A0A1G7NJT5</accession>
<dbReference type="RefSeq" id="WP_090496346.1">
    <property type="nucleotide sequence ID" value="NZ_FNCH01000001.1"/>
</dbReference>
<evidence type="ECO:0000256" key="2">
    <source>
        <dbReference type="SAM" id="SignalP"/>
    </source>
</evidence>
<dbReference type="AlphaFoldDB" id="A0A1G7NJT5"/>
<dbReference type="Proteomes" id="UP000199643">
    <property type="component" value="Unassembled WGS sequence"/>
</dbReference>
<organism evidence="3 4">
    <name type="scientific">Pedobacter terrae</name>
    <dbReference type="NCBI Taxonomy" id="405671"/>
    <lineage>
        <taxon>Bacteria</taxon>
        <taxon>Pseudomonadati</taxon>
        <taxon>Bacteroidota</taxon>
        <taxon>Sphingobacteriia</taxon>
        <taxon>Sphingobacteriales</taxon>
        <taxon>Sphingobacteriaceae</taxon>
        <taxon>Pedobacter</taxon>
    </lineage>
</organism>
<evidence type="ECO:0000313" key="3">
    <source>
        <dbReference type="EMBL" id="SDF74334.1"/>
    </source>
</evidence>
<dbReference type="STRING" id="405671.SAMN05421827_101388"/>
<name>A0A1G7NJT5_9SPHI</name>
<evidence type="ECO:0008006" key="5">
    <source>
        <dbReference type="Google" id="ProtNLM"/>
    </source>
</evidence>
<keyword evidence="2" id="KW-0732">Signal</keyword>
<feature type="region of interest" description="Disordered" evidence="1">
    <location>
        <begin position="118"/>
        <end position="150"/>
    </location>
</feature>
<keyword evidence="4" id="KW-1185">Reference proteome</keyword>
<feature type="compositionally biased region" description="Basic and acidic residues" evidence="1">
    <location>
        <begin position="118"/>
        <end position="140"/>
    </location>
</feature>
<proteinExistence type="predicted"/>
<gene>
    <name evidence="3" type="ORF">SAMN05421827_101388</name>
</gene>
<feature type="signal peptide" evidence="2">
    <location>
        <begin position="1"/>
        <end position="20"/>
    </location>
</feature>
<evidence type="ECO:0000256" key="1">
    <source>
        <dbReference type="SAM" id="MobiDB-lite"/>
    </source>
</evidence>
<reference evidence="4" key="1">
    <citation type="submission" date="2016-10" db="EMBL/GenBank/DDBJ databases">
        <authorList>
            <person name="Varghese N."/>
            <person name="Submissions S."/>
        </authorList>
    </citation>
    <scope>NUCLEOTIDE SEQUENCE [LARGE SCALE GENOMIC DNA]</scope>
    <source>
        <strain evidence="4">DSM 17933</strain>
    </source>
</reference>